<comment type="caution">
    <text evidence="2">The sequence shown here is derived from an EMBL/GenBank/DDBJ whole genome shotgun (WGS) entry which is preliminary data.</text>
</comment>
<feature type="transmembrane region" description="Helical" evidence="1">
    <location>
        <begin position="212"/>
        <end position="244"/>
    </location>
</feature>
<protein>
    <submittedName>
        <fullName evidence="2">Uncharacterized protein</fullName>
    </submittedName>
</protein>
<keyword evidence="3" id="KW-1185">Reference proteome</keyword>
<name>A0AAD6XHZ0_9AGAR</name>
<feature type="transmembrane region" description="Helical" evidence="1">
    <location>
        <begin position="32"/>
        <end position="58"/>
    </location>
</feature>
<evidence type="ECO:0000256" key="1">
    <source>
        <dbReference type="SAM" id="Phobius"/>
    </source>
</evidence>
<feature type="transmembrane region" description="Helical" evidence="1">
    <location>
        <begin position="138"/>
        <end position="156"/>
    </location>
</feature>
<keyword evidence="1" id="KW-0472">Membrane</keyword>
<keyword evidence="1" id="KW-1133">Transmembrane helix</keyword>
<gene>
    <name evidence="2" type="ORF">B0H15DRAFT_793958</name>
</gene>
<sequence>MYRPQVQEKNYAETLSQVTLPLPVTSKSSVSFFHVASLFVFFFLFDSVPRLVYLHLLLRIPSLYFSRVTRIFEDARLSLPDIKRMARARADQWNPEHPGVQPSVFLNYPGNTALPRSLLQFRASWESFIDALMSEWQTLNVVAVLLMSAILTMLQIDDAAAHPITRASALFSLICALMSLLYGCLYIVRFGTMRKMHKASSFAQEAQKGTNIWWNVWVLLAMPAVWLSWSIIMFLTCIMSFIWLGGSSKDTTTSPGADLGIQIGLTVIFSLGLFYFALIVRTFHRYG</sequence>
<reference evidence="2" key="1">
    <citation type="submission" date="2023-03" db="EMBL/GenBank/DDBJ databases">
        <title>Massive genome expansion in bonnet fungi (Mycena s.s.) driven by repeated elements and novel gene families across ecological guilds.</title>
        <authorList>
            <consortium name="Lawrence Berkeley National Laboratory"/>
            <person name="Harder C.B."/>
            <person name="Miyauchi S."/>
            <person name="Viragh M."/>
            <person name="Kuo A."/>
            <person name="Thoen E."/>
            <person name="Andreopoulos B."/>
            <person name="Lu D."/>
            <person name="Skrede I."/>
            <person name="Drula E."/>
            <person name="Henrissat B."/>
            <person name="Morin E."/>
            <person name="Kohler A."/>
            <person name="Barry K."/>
            <person name="LaButti K."/>
            <person name="Morin E."/>
            <person name="Salamov A."/>
            <person name="Lipzen A."/>
            <person name="Mereny Z."/>
            <person name="Hegedus B."/>
            <person name="Baldrian P."/>
            <person name="Stursova M."/>
            <person name="Weitz H."/>
            <person name="Taylor A."/>
            <person name="Grigoriev I.V."/>
            <person name="Nagy L.G."/>
            <person name="Martin F."/>
            <person name="Kauserud H."/>
        </authorList>
    </citation>
    <scope>NUCLEOTIDE SEQUENCE</scope>
    <source>
        <strain evidence="2">CBHHK173m</strain>
    </source>
</reference>
<evidence type="ECO:0000313" key="2">
    <source>
        <dbReference type="EMBL" id="KAJ7068914.1"/>
    </source>
</evidence>
<feature type="transmembrane region" description="Helical" evidence="1">
    <location>
        <begin position="168"/>
        <end position="191"/>
    </location>
</feature>
<feature type="transmembrane region" description="Helical" evidence="1">
    <location>
        <begin position="259"/>
        <end position="280"/>
    </location>
</feature>
<proteinExistence type="predicted"/>
<dbReference type="Proteomes" id="UP001222325">
    <property type="component" value="Unassembled WGS sequence"/>
</dbReference>
<accession>A0AAD6XHZ0</accession>
<dbReference type="EMBL" id="JARJCN010000146">
    <property type="protein sequence ID" value="KAJ7068914.1"/>
    <property type="molecule type" value="Genomic_DNA"/>
</dbReference>
<keyword evidence="1" id="KW-0812">Transmembrane</keyword>
<evidence type="ECO:0000313" key="3">
    <source>
        <dbReference type="Proteomes" id="UP001222325"/>
    </source>
</evidence>
<feature type="non-terminal residue" evidence="2">
    <location>
        <position position="1"/>
    </location>
</feature>
<organism evidence="2 3">
    <name type="scientific">Mycena belliarum</name>
    <dbReference type="NCBI Taxonomy" id="1033014"/>
    <lineage>
        <taxon>Eukaryota</taxon>
        <taxon>Fungi</taxon>
        <taxon>Dikarya</taxon>
        <taxon>Basidiomycota</taxon>
        <taxon>Agaricomycotina</taxon>
        <taxon>Agaricomycetes</taxon>
        <taxon>Agaricomycetidae</taxon>
        <taxon>Agaricales</taxon>
        <taxon>Marasmiineae</taxon>
        <taxon>Mycenaceae</taxon>
        <taxon>Mycena</taxon>
    </lineage>
</organism>
<dbReference type="AlphaFoldDB" id="A0AAD6XHZ0"/>